<evidence type="ECO:0000313" key="1">
    <source>
        <dbReference type="EMBL" id="KAE9409102.1"/>
    </source>
</evidence>
<organism evidence="1 2">
    <name type="scientific">Gymnopus androsaceus JB14</name>
    <dbReference type="NCBI Taxonomy" id="1447944"/>
    <lineage>
        <taxon>Eukaryota</taxon>
        <taxon>Fungi</taxon>
        <taxon>Dikarya</taxon>
        <taxon>Basidiomycota</taxon>
        <taxon>Agaricomycotina</taxon>
        <taxon>Agaricomycetes</taxon>
        <taxon>Agaricomycetidae</taxon>
        <taxon>Agaricales</taxon>
        <taxon>Marasmiineae</taxon>
        <taxon>Omphalotaceae</taxon>
        <taxon>Gymnopus</taxon>
    </lineage>
</organism>
<evidence type="ECO:0000313" key="2">
    <source>
        <dbReference type="Proteomes" id="UP000799118"/>
    </source>
</evidence>
<name>A0A6A4IAD0_9AGAR</name>
<sequence>MATKVTYPFVCLRANDYIPLHPNIELVQCSRELSCLTLRPSIIEELALLDSIKMSGAELKRAIETFPAKDVRKFEKEFLSETASQTNFAPFVDRDTPQLAALPAETLILVLISQPASVNLPYIPLPRITKSNSFSTATVDKLIQETTVEKAPKFVRLFIEEMEKPRAISEERLDSIKKLPTPPSHTALEKCLRVSSGYEKNDYDLGQNQASFDLEGFHYYSMLFNPNRDAMYTATNPDRELAIGTKFIGQLQETFLARNAHEDRGYLKFSSKSLPEPWKVLIRAESGGDRQFVPTPDVHFWRAFLLMWIGEIFSEGQKMKTS</sequence>
<protein>
    <submittedName>
        <fullName evidence="1">Uncharacterized protein</fullName>
    </submittedName>
</protein>
<dbReference type="EMBL" id="ML769388">
    <property type="protein sequence ID" value="KAE9409102.1"/>
    <property type="molecule type" value="Genomic_DNA"/>
</dbReference>
<gene>
    <name evidence="1" type="ORF">BT96DRAFT_1012716</name>
</gene>
<keyword evidence="2" id="KW-1185">Reference proteome</keyword>
<dbReference type="Proteomes" id="UP000799118">
    <property type="component" value="Unassembled WGS sequence"/>
</dbReference>
<accession>A0A6A4IAD0</accession>
<dbReference type="AlphaFoldDB" id="A0A6A4IAD0"/>
<proteinExistence type="predicted"/>
<reference evidence="1" key="1">
    <citation type="journal article" date="2019" name="Environ. Microbiol.">
        <title>Fungal ecological strategies reflected in gene transcription - a case study of two litter decomposers.</title>
        <authorList>
            <person name="Barbi F."/>
            <person name="Kohler A."/>
            <person name="Barry K."/>
            <person name="Baskaran P."/>
            <person name="Daum C."/>
            <person name="Fauchery L."/>
            <person name="Ihrmark K."/>
            <person name="Kuo A."/>
            <person name="LaButti K."/>
            <person name="Lipzen A."/>
            <person name="Morin E."/>
            <person name="Grigoriev I.V."/>
            <person name="Henrissat B."/>
            <person name="Lindahl B."/>
            <person name="Martin F."/>
        </authorList>
    </citation>
    <scope>NUCLEOTIDE SEQUENCE</scope>
    <source>
        <strain evidence="1">JB14</strain>
    </source>
</reference>